<dbReference type="PANTHER" id="PTHR33972">
    <property type="entry name" value="EXPRESSED PROTEIN"/>
    <property type="match status" value="1"/>
</dbReference>
<evidence type="ECO:0000313" key="1">
    <source>
        <dbReference type="EMBL" id="CAI9766017.1"/>
    </source>
</evidence>
<proteinExistence type="predicted"/>
<keyword evidence="2" id="KW-1185">Reference proteome</keyword>
<reference evidence="1" key="1">
    <citation type="submission" date="2023-05" db="EMBL/GenBank/DDBJ databases">
        <authorList>
            <person name="Huff M."/>
        </authorList>
    </citation>
    <scope>NUCLEOTIDE SEQUENCE</scope>
</reference>
<accession>A0AAD2DSX0</accession>
<sequence length="187" mass="20819">MAMARILSHALRRANLHPGSAPRALITRRHFSDQSGKTEVELIEVEVDQSSSHEAAAEVISAGIKRLEEAIHRIVVRRSAPDWLPFLPGYSYWVPPSNSNRIMRHPQGFIEVVENLATEGVPNRVKQSDFLTEDETMSFSSARGWPSSTYFIEGASPIHPIPVMEVEVKNHRNVNNLGSAPTSEEEG</sequence>
<dbReference type="AlphaFoldDB" id="A0AAD2DSX0"/>
<evidence type="ECO:0000313" key="2">
    <source>
        <dbReference type="Proteomes" id="UP000834106"/>
    </source>
</evidence>
<name>A0AAD2DSX0_9LAMI</name>
<dbReference type="Proteomes" id="UP000834106">
    <property type="component" value="Chromosome 8"/>
</dbReference>
<gene>
    <name evidence="1" type="ORF">FPE_LOCUS13447</name>
</gene>
<organism evidence="1 2">
    <name type="scientific">Fraxinus pennsylvanica</name>
    <dbReference type="NCBI Taxonomy" id="56036"/>
    <lineage>
        <taxon>Eukaryota</taxon>
        <taxon>Viridiplantae</taxon>
        <taxon>Streptophyta</taxon>
        <taxon>Embryophyta</taxon>
        <taxon>Tracheophyta</taxon>
        <taxon>Spermatophyta</taxon>
        <taxon>Magnoliopsida</taxon>
        <taxon>eudicotyledons</taxon>
        <taxon>Gunneridae</taxon>
        <taxon>Pentapetalae</taxon>
        <taxon>asterids</taxon>
        <taxon>lamiids</taxon>
        <taxon>Lamiales</taxon>
        <taxon>Oleaceae</taxon>
        <taxon>Oleeae</taxon>
        <taxon>Fraxinus</taxon>
    </lineage>
</organism>
<dbReference type="EMBL" id="OU503043">
    <property type="protein sequence ID" value="CAI9766017.1"/>
    <property type="molecule type" value="Genomic_DNA"/>
</dbReference>
<protein>
    <submittedName>
        <fullName evidence="1">Uncharacterized protein</fullName>
    </submittedName>
</protein>
<dbReference type="PANTHER" id="PTHR33972:SF26">
    <property type="match status" value="1"/>
</dbReference>